<dbReference type="Proteomes" id="UP000610746">
    <property type="component" value="Unassembled WGS sequence"/>
</dbReference>
<dbReference type="AlphaFoldDB" id="A0A8J8G8R1"/>
<evidence type="ECO:0000313" key="2">
    <source>
        <dbReference type="Proteomes" id="UP000610746"/>
    </source>
</evidence>
<sequence>MKLDSSLTVKDVTVLDINKNSCTFYSNEYLKVDSLNKAHNTYKFAYPNFKKIITKKENEDYIFINSMSMATYYYPKKIKLKWILSDDKKVIGKFSVQKATTNYGGRKWTAWFTNEIPLPYGPYIFYDLPGLVLEVYDNANDYHFTFVENKNLLDNVDKENILEKYLGKNKFEIKLLDWQKILFNYYNNPIPEYKDGNARMVGENGQEYTANDYREVEKQIQTKMKRYNNPIELDEKVEFK</sequence>
<dbReference type="NCBIfam" id="TIGR01200">
    <property type="entry name" value="GLPGLI"/>
    <property type="match status" value="1"/>
</dbReference>
<dbReference type="InterPro" id="IPR005901">
    <property type="entry name" value="GLPGLI"/>
</dbReference>
<dbReference type="EMBL" id="JABSNO010000017">
    <property type="protein sequence ID" value="NRS93188.1"/>
    <property type="molecule type" value="Genomic_DNA"/>
</dbReference>
<organism evidence="1 2">
    <name type="scientific">Frigoriflavimonas asaccharolytica</name>
    <dbReference type="NCBI Taxonomy" id="2735899"/>
    <lineage>
        <taxon>Bacteria</taxon>
        <taxon>Pseudomonadati</taxon>
        <taxon>Bacteroidota</taxon>
        <taxon>Flavobacteriia</taxon>
        <taxon>Flavobacteriales</taxon>
        <taxon>Weeksellaceae</taxon>
        <taxon>Frigoriflavimonas</taxon>
    </lineage>
</organism>
<protein>
    <submittedName>
        <fullName evidence="1">GLPGLI family protein</fullName>
    </submittedName>
</protein>
<comment type="caution">
    <text evidence="1">The sequence shown here is derived from an EMBL/GenBank/DDBJ whole genome shotgun (WGS) entry which is preliminary data.</text>
</comment>
<keyword evidence="2" id="KW-1185">Reference proteome</keyword>
<accession>A0A8J8G8R1</accession>
<gene>
    <name evidence="1" type="ORF">HNQ03_002275</name>
</gene>
<evidence type="ECO:0000313" key="1">
    <source>
        <dbReference type="EMBL" id="NRS93188.1"/>
    </source>
</evidence>
<dbReference type="Pfam" id="PF09697">
    <property type="entry name" value="Porph_ging"/>
    <property type="match status" value="1"/>
</dbReference>
<proteinExistence type="predicted"/>
<reference evidence="1" key="1">
    <citation type="submission" date="2020-05" db="EMBL/GenBank/DDBJ databases">
        <title>Genomic Encyclopedia of Type Strains, Phase IV (KMG-V): Genome sequencing to study the core and pangenomes of soil and plant-associated prokaryotes.</title>
        <authorList>
            <person name="Whitman W."/>
        </authorList>
    </citation>
    <scope>NUCLEOTIDE SEQUENCE</scope>
    <source>
        <strain evidence="1">16F</strain>
    </source>
</reference>
<name>A0A8J8G8R1_9FLAO</name>